<protein>
    <recommendedName>
        <fullName evidence="1">Tudor domain-containing protein</fullName>
    </recommendedName>
</protein>
<accession>A0AA35WBS9</accession>
<dbReference type="PANTHER" id="PTHR22948">
    <property type="entry name" value="TUDOR DOMAIN CONTAINING PROTEIN"/>
    <property type="match status" value="1"/>
</dbReference>
<reference evidence="2" key="1">
    <citation type="submission" date="2023-03" db="EMBL/GenBank/DDBJ databases">
        <authorList>
            <person name="Steffen K."/>
            <person name="Cardenas P."/>
        </authorList>
    </citation>
    <scope>NUCLEOTIDE SEQUENCE</scope>
</reference>
<dbReference type="PANTHER" id="PTHR22948:SF29">
    <property type="entry name" value="FI02030P-RELATED"/>
    <property type="match status" value="1"/>
</dbReference>
<dbReference type="Gene3D" id="2.30.30.140">
    <property type="match status" value="1"/>
</dbReference>
<dbReference type="InterPro" id="IPR011989">
    <property type="entry name" value="ARM-like"/>
</dbReference>
<organism evidence="2 3">
    <name type="scientific">Geodia barretti</name>
    <name type="common">Barrett's horny sponge</name>
    <dbReference type="NCBI Taxonomy" id="519541"/>
    <lineage>
        <taxon>Eukaryota</taxon>
        <taxon>Metazoa</taxon>
        <taxon>Porifera</taxon>
        <taxon>Demospongiae</taxon>
        <taxon>Heteroscleromorpha</taxon>
        <taxon>Tetractinellida</taxon>
        <taxon>Astrophorina</taxon>
        <taxon>Geodiidae</taxon>
        <taxon>Geodia</taxon>
    </lineage>
</organism>
<dbReference type="AlphaFoldDB" id="A0AA35WBS9"/>
<dbReference type="Pfam" id="PF00567">
    <property type="entry name" value="TUDOR"/>
    <property type="match status" value="1"/>
</dbReference>
<keyword evidence="3" id="KW-1185">Reference proteome</keyword>
<evidence type="ECO:0000313" key="2">
    <source>
        <dbReference type="EMBL" id="CAI8011441.1"/>
    </source>
</evidence>
<dbReference type="InterPro" id="IPR002999">
    <property type="entry name" value="Tudor"/>
</dbReference>
<evidence type="ECO:0000259" key="1">
    <source>
        <dbReference type="Pfam" id="PF00567"/>
    </source>
</evidence>
<dbReference type="InterPro" id="IPR050621">
    <property type="entry name" value="Tudor_domain_containing"/>
</dbReference>
<proteinExistence type="predicted"/>
<name>A0AA35WBS9_GEOBA</name>
<dbReference type="Gene3D" id="1.25.10.10">
    <property type="entry name" value="Leucine-rich Repeat Variant"/>
    <property type="match status" value="2"/>
</dbReference>
<feature type="domain" description="Tudor" evidence="1">
    <location>
        <begin position="282"/>
        <end position="408"/>
    </location>
</feature>
<dbReference type="EMBL" id="CASHTH010001102">
    <property type="protein sequence ID" value="CAI8011441.1"/>
    <property type="molecule type" value="Genomic_DNA"/>
</dbReference>
<evidence type="ECO:0000313" key="3">
    <source>
        <dbReference type="Proteomes" id="UP001174909"/>
    </source>
</evidence>
<gene>
    <name evidence="2" type="ORF">GBAR_LOCUS7378</name>
</gene>
<dbReference type="SUPFAM" id="SSF63748">
    <property type="entry name" value="Tudor/PWWP/MBT"/>
    <property type="match status" value="1"/>
</dbReference>
<dbReference type="InterPro" id="IPR016024">
    <property type="entry name" value="ARM-type_fold"/>
</dbReference>
<dbReference type="SUPFAM" id="SSF48371">
    <property type="entry name" value="ARM repeat"/>
    <property type="match status" value="1"/>
</dbReference>
<dbReference type="Proteomes" id="UP001174909">
    <property type="component" value="Unassembled WGS sequence"/>
</dbReference>
<comment type="caution">
    <text evidence="2">The sequence shown here is derived from an EMBL/GenBank/DDBJ whole genome shotgun (WGS) entry which is preliminary data.</text>
</comment>
<sequence>MDAPTLAVEVNKACEVLTDLRYFRDEASTSAALRTICRLLNEAAGGEERSFIYQVATSAGGVSALLGIIRCCPSISVLADAASCLSLLVQGNERAALDLASRDVLSPLLPLLYPRKQQHSSSSDERSKYPLSSHSRFLWTRERLPLYEAASSALRKLTYHSSDLERTLAQRGGIRLIIELSISPEFLAETSCYSPTAKKEFAKLTLGQKYMANAAPAPKTTRSDLLERFPALASLEHGPEYPYYVVDLVTYERKWVVDSIIDTGLVWPNHAPFPEGAEPVWTCVGVVCVEDPGHVWCQFCIDKPKPKVDAMVAALRSMAPPTGDEVIDDIPEVGDFCIAYFEPKYCHALSSIDKGALWGRGQVLGVEPGAKLRLLSLDFGTTATLPLSHVRPFLRECSGIPPCAVPCKVLGVAPIPVCTVVQENAAAVLRNLAYEDAAYRKEIVAFKGVEALLQLSHSCDVARGTTGCGCYCST</sequence>